<dbReference type="Proteomes" id="UP000604046">
    <property type="component" value="Unassembled WGS sequence"/>
</dbReference>
<reference evidence="1" key="1">
    <citation type="submission" date="2021-02" db="EMBL/GenBank/DDBJ databases">
        <authorList>
            <person name="Dougan E. K."/>
            <person name="Rhodes N."/>
            <person name="Thang M."/>
            <person name="Chan C."/>
        </authorList>
    </citation>
    <scope>NUCLEOTIDE SEQUENCE</scope>
</reference>
<protein>
    <submittedName>
        <fullName evidence="1">Uncharacterized protein</fullName>
    </submittedName>
</protein>
<proteinExistence type="predicted"/>
<keyword evidence="2" id="KW-1185">Reference proteome</keyword>
<dbReference type="EMBL" id="CAJNDS010002490">
    <property type="protein sequence ID" value="CAE7496225.1"/>
    <property type="molecule type" value="Genomic_DNA"/>
</dbReference>
<comment type="caution">
    <text evidence="1">The sequence shown here is derived from an EMBL/GenBank/DDBJ whole genome shotgun (WGS) entry which is preliminary data.</text>
</comment>
<sequence>MRTANLCRESQELASSCCSGGQCCLHQGSVWRLMRETGPAQSASRQAMRQVGPMGMLRGIPFEVASVVVDHSGQLGNAAFCRSATKKYLKGKVSLETMVPAKRNPPYRTSKQSRP</sequence>
<gene>
    <name evidence="1" type="ORF">SNAT2548_LOCUS27794</name>
</gene>
<dbReference type="AlphaFoldDB" id="A0A812SYP6"/>
<accession>A0A812SYP6</accession>
<evidence type="ECO:0000313" key="2">
    <source>
        <dbReference type="Proteomes" id="UP000604046"/>
    </source>
</evidence>
<evidence type="ECO:0000313" key="1">
    <source>
        <dbReference type="EMBL" id="CAE7496225.1"/>
    </source>
</evidence>
<name>A0A812SYP6_9DINO</name>
<organism evidence="1 2">
    <name type="scientific">Symbiodinium natans</name>
    <dbReference type="NCBI Taxonomy" id="878477"/>
    <lineage>
        <taxon>Eukaryota</taxon>
        <taxon>Sar</taxon>
        <taxon>Alveolata</taxon>
        <taxon>Dinophyceae</taxon>
        <taxon>Suessiales</taxon>
        <taxon>Symbiodiniaceae</taxon>
        <taxon>Symbiodinium</taxon>
    </lineage>
</organism>